<accession>A0A9W6C5F6</accession>
<dbReference type="EMBL" id="BSCH01000005">
    <property type="protein sequence ID" value="GLG89507.1"/>
    <property type="molecule type" value="Genomic_DNA"/>
</dbReference>
<evidence type="ECO:0000313" key="7">
    <source>
        <dbReference type="EMBL" id="GLG03704.1"/>
    </source>
</evidence>
<evidence type="ECO:0000256" key="1">
    <source>
        <dbReference type="ARBA" id="ARBA00004141"/>
    </source>
</evidence>
<comment type="subcellular location">
    <subcellularLocation>
        <location evidence="6">Cell membrane</location>
        <topology evidence="6">Multi-pass membrane protein</topology>
    </subcellularLocation>
    <subcellularLocation>
        <location evidence="1">Membrane</location>
        <topology evidence="1">Multi-pass membrane protein</topology>
    </subcellularLocation>
</comment>
<reference evidence="7" key="1">
    <citation type="submission" date="2022-11" db="EMBL/GenBank/DDBJ databases">
        <title>Draft genome sequence of Sellimonas catena strain 12EGH17.</title>
        <authorList>
            <person name="Atsushi H."/>
            <person name="Moriya O."/>
            <person name="Mitsuo S."/>
        </authorList>
    </citation>
    <scope>NUCLEOTIDE SEQUENCE</scope>
    <source>
        <strain evidence="7">12EGH17</strain>
    </source>
</reference>
<evidence type="ECO:0000313" key="8">
    <source>
        <dbReference type="EMBL" id="GLG89507.1"/>
    </source>
</evidence>
<name>A0A9W6C5F6_9FIRM</name>
<feature type="transmembrane region" description="Helical" evidence="6">
    <location>
        <begin position="135"/>
        <end position="166"/>
    </location>
</feature>
<feature type="transmembrane region" description="Helical" evidence="6">
    <location>
        <begin position="230"/>
        <end position="248"/>
    </location>
</feature>
<comment type="similarity">
    <text evidence="2 6">Belongs to the 4-toluene sulfonate uptake permease (TSUP) (TC 2.A.102) family.</text>
</comment>
<keyword evidence="3 6" id="KW-0812">Transmembrane</keyword>
<evidence type="ECO:0000256" key="3">
    <source>
        <dbReference type="ARBA" id="ARBA00022692"/>
    </source>
</evidence>
<evidence type="ECO:0000313" key="9">
    <source>
        <dbReference type="Proteomes" id="UP001145145"/>
    </source>
</evidence>
<feature type="transmembrane region" description="Helical" evidence="6">
    <location>
        <begin position="7"/>
        <end position="31"/>
    </location>
</feature>
<dbReference type="InterPro" id="IPR002781">
    <property type="entry name" value="TM_pro_TauE-like"/>
</dbReference>
<sequence>MEYLIIVIANILIGGMIGLTGIAGFLLPMLYSGFLGMSTMQGLALSFFAFLISGVLGAYNYYRAKNLDLKLAVWISIGSFIGAIGGVRLNLLIEEGMVKKILYLVVLLSGLSILLRKEPGEEKEKDQTEQKIPPVFWLIFGAVTGLICALSGAGGPILVMPLLVVLKVPVRTAVGIALFDSIFIAIPSSIGYAMGCRMQDLILLLPLSLISHGIGVWAGSRNSELIRPDILKKGVAVFSVLLAIFKLITG</sequence>
<dbReference type="GO" id="GO:0005886">
    <property type="term" value="C:plasma membrane"/>
    <property type="evidence" value="ECO:0007669"/>
    <property type="project" value="UniProtKB-SubCell"/>
</dbReference>
<dbReference type="Proteomes" id="UP001145094">
    <property type="component" value="Unassembled WGS sequence"/>
</dbReference>
<keyword evidence="4 6" id="KW-1133">Transmembrane helix</keyword>
<keyword evidence="5 6" id="KW-0472">Membrane</keyword>
<dbReference type="EMBL" id="BSBO01000006">
    <property type="protein sequence ID" value="GLG03704.1"/>
    <property type="molecule type" value="Genomic_DNA"/>
</dbReference>
<feature type="transmembrane region" description="Helical" evidence="6">
    <location>
        <begin position="71"/>
        <end position="91"/>
    </location>
</feature>
<gene>
    <name evidence="7" type="ORF">Selli1_08780</name>
    <name evidence="8" type="ORF">Selli2_09340</name>
</gene>
<proteinExistence type="inferred from homology"/>
<comment type="caution">
    <text evidence="7">The sequence shown here is derived from an EMBL/GenBank/DDBJ whole genome shotgun (WGS) entry which is preliminary data.</text>
</comment>
<dbReference type="RefSeq" id="WP_087168158.1">
    <property type="nucleotide sequence ID" value="NZ_BSBO01000006.1"/>
</dbReference>
<reference evidence="8" key="4">
    <citation type="submission" date="2022-11" db="EMBL/GenBank/DDBJ databases">
        <title>Draft genome sequence of Sellimonas catena strain 18CBH55.</title>
        <authorList>
            <person name="Hisatomi A."/>
            <person name="Ohkuma M."/>
            <person name="Sakamoto M."/>
        </authorList>
    </citation>
    <scope>NUCLEOTIDE SEQUENCE</scope>
    <source>
        <strain evidence="8">18CBH55</strain>
    </source>
</reference>
<feature type="transmembrane region" description="Helical" evidence="6">
    <location>
        <begin position="43"/>
        <end position="62"/>
    </location>
</feature>
<keyword evidence="9" id="KW-1185">Reference proteome</keyword>
<dbReference type="Proteomes" id="UP001145145">
    <property type="component" value="Unassembled WGS sequence"/>
</dbReference>
<reference evidence="7" key="2">
    <citation type="submission" date="2022-11" db="EMBL/GenBank/DDBJ databases">
        <title>Draft genome sequence of Sellimonas catena strain 12EGH17.</title>
        <authorList>
            <person name="Hisatomi A."/>
            <person name="Ohkuma M."/>
            <person name="Sakamoto M."/>
        </authorList>
    </citation>
    <scope>NUCLEOTIDE SEQUENCE</scope>
    <source>
        <strain evidence="7">12EGH17</strain>
    </source>
</reference>
<evidence type="ECO:0000256" key="4">
    <source>
        <dbReference type="ARBA" id="ARBA00022989"/>
    </source>
</evidence>
<protein>
    <recommendedName>
        <fullName evidence="6">Probable membrane transporter protein</fullName>
    </recommendedName>
</protein>
<evidence type="ECO:0000256" key="2">
    <source>
        <dbReference type="ARBA" id="ARBA00009142"/>
    </source>
</evidence>
<evidence type="ECO:0000256" key="5">
    <source>
        <dbReference type="ARBA" id="ARBA00023136"/>
    </source>
</evidence>
<organism evidence="7 9">
    <name type="scientific">Sellimonas catena</name>
    <dbReference type="NCBI Taxonomy" id="2994035"/>
    <lineage>
        <taxon>Bacteria</taxon>
        <taxon>Bacillati</taxon>
        <taxon>Bacillota</taxon>
        <taxon>Clostridia</taxon>
        <taxon>Lachnospirales</taxon>
        <taxon>Lachnospiraceae</taxon>
        <taxon>Sellimonas</taxon>
    </lineage>
</organism>
<feature type="transmembrane region" description="Helical" evidence="6">
    <location>
        <begin position="201"/>
        <end position="218"/>
    </location>
</feature>
<reference evidence="8" key="3">
    <citation type="submission" date="2022-11" db="EMBL/GenBank/DDBJ databases">
        <title>Draft genome sequence of Sellimonas catena strain 18CBH55.</title>
        <authorList>
            <person name="Atsushi H."/>
            <person name="Moriya O."/>
            <person name="Mitsuo S."/>
        </authorList>
    </citation>
    <scope>NUCLEOTIDE SEQUENCE</scope>
    <source>
        <strain evidence="8">18CBH55</strain>
    </source>
</reference>
<feature type="transmembrane region" description="Helical" evidence="6">
    <location>
        <begin position="172"/>
        <end position="194"/>
    </location>
</feature>
<dbReference type="PANTHER" id="PTHR43701">
    <property type="entry name" value="MEMBRANE TRANSPORTER PROTEIN MJ0441-RELATED"/>
    <property type="match status" value="1"/>
</dbReference>
<reference evidence="7 9" key="5">
    <citation type="journal article" date="2023" name="Int. J. Syst. Evol. Microbiol.">
        <title>Sellimonas catena sp. nov., isolated from human faeces.</title>
        <authorList>
            <person name="Hisatomi A."/>
            <person name="Ohkuma M."/>
            <person name="Sakamoto M."/>
        </authorList>
    </citation>
    <scope>NUCLEOTIDE SEQUENCE [LARGE SCALE GENOMIC DNA]</scope>
    <source>
        <strain evidence="7 9">12EGH17</strain>
        <strain evidence="8">18CBH55</strain>
    </source>
</reference>
<keyword evidence="6" id="KW-1003">Cell membrane</keyword>
<evidence type="ECO:0000256" key="6">
    <source>
        <dbReference type="RuleBase" id="RU363041"/>
    </source>
</evidence>
<dbReference type="Pfam" id="PF01925">
    <property type="entry name" value="TauE"/>
    <property type="match status" value="1"/>
</dbReference>
<dbReference type="InterPro" id="IPR051598">
    <property type="entry name" value="TSUP/Inactive_protease-like"/>
</dbReference>
<dbReference type="AlphaFoldDB" id="A0A9W6C5F6"/>
<dbReference type="PANTHER" id="PTHR43701:SF2">
    <property type="entry name" value="MEMBRANE TRANSPORTER PROTEIN YJNA-RELATED"/>
    <property type="match status" value="1"/>
</dbReference>
<feature type="transmembrane region" description="Helical" evidence="6">
    <location>
        <begin position="97"/>
        <end position="115"/>
    </location>
</feature>